<dbReference type="InterPro" id="IPR001242">
    <property type="entry name" value="Condensation_dom"/>
</dbReference>
<dbReference type="Pfam" id="PF00668">
    <property type="entry name" value="Condensation"/>
    <property type="match status" value="1"/>
</dbReference>
<evidence type="ECO:0000256" key="5">
    <source>
        <dbReference type="ARBA" id="ARBA00022832"/>
    </source>
</evidence>
<evidence type="ECO:0000256" key="1">
    <source>
        <dbReference type="ARBA" id="ARBA00001933"/>
    </source>
</evidence>
<evidence type="ECO:0000313" key="13">
    <source>
        <dbReference type="Proteomes" id="UP000305654"/>
    </source>
</evidence>
<feature type="domain" description="Ketosynthase family 3 (KS3)" evidence="11">
    <location>
        <begin position="13"/>
        <end position="445"/>
    </location>
</feature>
<evidence type="ECO:0000256" key="3">
    <source>
        <dbReference type="ARBA" id="ARBA00022553"/>
    </source>
</evidence>
<evidence type="ECO:0000256" key="7">
    <source>
        <dbReference type="ARBA" id="ARBA00023098"/>
    </source>
</evidence>
<dbReference type="InterPro" id="IPR016035">
    <property type="entry name" value="Acyl_Trfase/lysoPLipase"/>
</dbReference>
<dbReference type="InterPro" id="IPR045851">
    <property type="entry name" value="AMP-bd_C_sf"/>
</dbReference>
<dbReference type="InterPro" id="IPR018201">
    <property type="entry name" value="Ketoacyl_synth_AS"/>
</dbReference>
<protein>
    <submittedName>
        <fullName evidence="12">Amino acid adenylation domain-containing protein</fullName>
    </submittedName>
</protein>
<dbReference type="PROSITE" id="PS00455">
    <property type="entry name" value="AMP_BINDING"/>
    <property type="match status" value="1"/>
</dbReference>
<dbReference type="PROSITE" id="PS52004">
    <property type="entry name" value="KS3_2"/>
    <property type="match status" value="1"/>
</dbReference>
<dbReference type="GO" id="GO:0008483">
    <property type="term" value="F:transaminase activity"/>
    <property type="evidence" value="ECO:0007669"/>
    <property type="project" value="InterPro"/>
</dbReference>
<dbReference type="InterPro" id="IPR014031">
    <property type="entry name" value="Ketoacyl_synth_C"/>
</dbReference>
<dbReference type="PANTHER" id="PTHR43775">
    <property type="entry name" value="FATTY ACID SYNTHASE"/>
    <property type="match status" value="1"/>
</dbReference>
<dbReference type="InterPro" id="IPR020845">
    <property type="entry name" value="AMP-binding_CS"/>
</dbReference>
<keyword evidence="3" id="KW-0597">Phosphoprotein</keyword>
<dbReference type="Pfam" id="PF22621">
    <property type="entry name" value="CurL-like_PKS_C"/>
    <property type="match status" value="1"/>
</dbReference>
<dbReference type="Gene3D" id="3.30.300.30">
    <property type="match status" value="1"/>
</dbReference>
<dbReference type="FunFam" id="3.40.50.980:FF:000001">
    <property type="entry name" value="Non-ribosomal peptide synthetase"/>
    <property type="match status" value="1"/>
</dbReference>
<dbReference type="SMART" id="SM00825">
    <property type="entry name" value="PKS_KS"/>
    <property type="match status" value="1"/>
</dbReference>
<dbReference type="InterPro" id="IPR000873">
    <property type="entry name" value="AMP-dep_synth/lig_dom"/>
</dbReference>
<dbReference type="Pfam" id="PF00550">
    <property type="entry name" value="PP-binding"/>
    <property type="match status" value="2"/>
</dbReference>
<dbReference type="Gene3D" id="2.30.38.10">
    <property type="entry name" value="Luciferase, Domain 3"/>
    <property type="match status" value="1"/>
</dbReference>
<dbReference type="EMBL" id="VCDI01000010">
    <property type="protein sequence ID" value="TLU70848.1"/>
    <property type="molecule type" value="Genomic_DNA"/>
</dbReference>
<dbReference type="PROSITE" id="PS00600">
    <property type="entry name" value="AA_TRANSFER_CLASS_3"/>
    <property type="match status" value="1"/>
</dbReference>
<dbReference type="GO" id="GO:0004312">
    <property type="term" value="F:fatty acid synthase activity"/>
    <property type="evidence" value="ECO:0007669"/>
    <property type="project" value="TreeGrafter"/>
</dbReference>
<dbReference type="SUPFAM" id="SSF55048">
    <property type="entry name" value="Probable ACP-binding domain of malonyl-CoA ACP transacylase"/>
    <property type="match status" value="1"/>
</dbReference>
<dbReference type="InterPro" id="IPR025110">
    <property type="entry name" value="AMP-bd_C"/>
</dbReference>
<dbReference type="InterPro" id="IPR014030">
    <property type="entry name" value="Ketoacyl_synth_N"/>
</dbReference>
<name>A0A5R9J9E3_9PROT</name>
<keyword evidence="7" id="KW-0443">Lipid metabolism</keyword>
<dbReference type="CDD" id="cd00833">
    <property type="entry name" value="PKS"/>
    <property type="match status" value="1"/>
</dbReference>
<dbReference type="Gene3D" id="3.30.70.250">
    <property type="entry name" value="Malonyl-CoA ACP transacylase, ACP-binding"/>
    <property type="match status" value="1"/>
</dbReference>
<dbReference type="InterPro" id="IPR050091">
    <property type="entry name" value="PKS_NRPS_Biosynth_Enz"/>
</dbReference>
<dbReference type="SUPFAM" id="SSF53383">
    <property type="entry name" value="PLP-dependent transferases"/>
    <property type="match status" value="1"/>
</dbReference>
<dbReference type="CDD" id="cd19531">
    <property type="entry name" value="LCL_NRPS-like"/>
    <property type="match status" value="1"/>
</dbReference>
<proteinExistence type="inferred from homology"/>
<keyword evidence="13" id="KW-1185">Reference proteome</keyword>
<evidence type="ECO:0000259" key="11">
    <source>
        <dbReference type="PROSITE" id="PS52004"/>
    </source>
</evidence>
<dbReference type="Gene3D" id="3.30.559.30">
    <property type="entry name" value="Nonribosomal peptide synthetase, condensation domain"/>
    <property type="match status" value="1"/>
</dbReference>
<dbReference type="InterPro" id="IPR009081">
    <property type="entry name" value="PP-bd_ACP"/>
</dbReference>
<dbReference type="FunFam" id="3.40.47.10:FF:000042">
    <property type="entry name" value="Polyketide synthase Pks13"/>
    <property type="match status" value="1"/>
</dbReference>
<reference evidence="12 13" key="1">
    <citation type="submission" date="2019-05" db="EMBL/GenBank/DDBJ databases">
        <authorList>
            <person name="Pankratov T."/>
            <person name="Grouzdev D."/>
        </authorList>
    </citation>
    <scope>NUCLEOTIDE SEQUENCE [LARGE SCALE GENOMIC DNA]</scope>
    <source>
        <strain evidence="12 13">KEBCLARHB70R</strain>
    </source>
</reference>
<organism evidence="12 13">
    <name type="scientific">Lichenicoccus roseus</name>
    <dbReference type="NCBI Taxonomy" id="2683649"/>
    <lineage>
        <taxon>Bacteria</taxon>
        <taxon>Pseudomonadati</taxon>
        <taxon>Pseudomonadota</taxon>
        <taxon>Alphaproteobacteria</taxon>
        <taxon>Acetobacterales</taxon>
        <taxon>Acetobacteraceae</taxon>
        <taxon>Lichenicoccus</taxon>
    </lineage>
</organism>
<dbReference type="SMART" id="SM00823">
    <property type="entry name" value="PKS_PP"/>
    <property type="match status" value="2"/>
</dbReference>
<dbReference type="SUPFAM" id="SSF53901">
    <property type="entry name" value="Thiolase-like"/>
    <property type="match status" value="1"/>
</dbReference>
<keyword evidence="2" id="KW-0596">Phosphopantetheine</keyword>
<dbReference type="Pfam" id="PF00202">
    <property type="entry name" value="Aminotran_3"/>
    <property type="match status" value="1"/>
</dbReference>
<dbReference type="InterPro" id="IPR020806">
    <property type="entry name" value="PKS_PP-bd"/>
</dbReference>
<keyword evidence="8" id="KW-0511">Multifunctional enzyme</keyword>
<dbReference type="OrthoDB" id="9778690at2"/>
<evidence type="ECO:0000256" key="2">
    <source>
        <dbReference type="ARBA" id="ARBA00022450"/>
    </source>
</evidence>
<dbReference type="Proteomes" id="UP000305654">
    <property type="component" value="Unassembled WGS sequence"/>
</dbReference>
<dbReference type="Gene3D" id="1.10.1200.10">
    <property type="entry name" value="ACP-like"/>
    <property type="match status" value="2"/>
</dbReference>
<dbReference type="GO" id="GO:0030170">
    <property type="term" value="F:pyridoxal phosphate binding"/>
    <property type="evidence" value="ECO:0007669"/>
    <property type="project" value="InterPro"/>
</dbReference>
<dbReference type="CDD" id="cd12116">
    <property type="entry name" value="A_NRPS_Ta1_like"/>
    <property type="match status" value="1"/>
</dbReference>
<dbReference type="SUPFAM" id="SSF52151">
    <property type="entry name" value="FabD/lysophospholipase-like"/>
    <property type="match status" value="1"/>
</dbReference>
<dbReference type="InterPro" id="IPR020841">
    <property type="entry name" value="PKS_Beta-ketoAc_synthase_dom"/>
</dbReference>
<dbReference type="InterPro" id="IPR014043">
    <property type="entry name" value="Acyl_transferase_dom"/>
</dbReference>
<dbReference type="InterPro" id="IPR036736">
    <property type="entry name" value="ACP-like_sf"/>
</dbReference>
<evidence type="ECO:0000256" key="8">
    <source>
        <dbReference type="ARBA" id="ARBA00023268"/>
    </source>
</evidence>
<dbReference type="InterPro" id="IPR049704">
    <property type="entry name" value="Aminotrans_3_PPA_site"/>
</dbReference>
<feature type="domain" description="Carrier" evidence="10">
    <location>
        <begin position="955"/>
        <end position="1033"/>
    </location>
</feature>
<dbReference type="Pfam" id="PF00698">
    <property type="entry name" value="Acyl_transf_1"/>
    <property type="match status" value="1"/>
</dbReference>
<keyword evidence="4" id="KW-0808">Transferase</keyword>
<evidence type="ECO:0000259" key="10">
    <source>
        <dbReference type="PROSITE" id="PS50075"/>
    </source>
</evidence>
<dbReference type="InterPro" id="IPR023213">
    <property type="entry name" value="CAT-like_dom_sf"/>
</dbReference>
<dbReference type="Gene3D" id="3.90.1150.10">
    <property type="entry name" value="Aspartate Aminotransferase, domain 1"/>
    <property type="match status" value="1"/>
</dbReference>
<evidence type="ECO:0000256" key="4">
    <source>
        <dbReference type="ARBA" id="ARBA00022679"/>
    </source>
</evidence>
<comment type="cofactor">
    <cofactor evidence="1">
        <name>pyridoxal 5'-phosphate</name>
        <dbReference type="ChEBI" id="CHEBI:597326"/>
    </cofactor>
</comment>
<comment type="similarity">
    <text evidence="9">In the C-terminal section; belongs to the NRP synthetase family.</text>
</comment>
<evidence type="ECO:0000256" key="6">
    <source>
        <dbReference type="ARBA" id="ARBA00022898"/>
    </source>
</evidence>
<sequence>MRDDNSDRPDEDADAIAIVGMAGRFPGAPSVRQFWSNLCEGVDAITHFAEHELEDTFTAEERAAPNFVRARAVIDDVDQFDASFFGMHAGEARLVDPQQRVLLECAWEAIEDAGYDTARYDGTIGVFAGSSPNSYFLNNVAGNRDGLRRFTSTYQVSDYPVLLGAGLDFVATRIAYKLDVRGPCLSLQTACSTSLVAIVQACQSLLCYACDMALAGGVSITLPQKRGYHYQEGGMVSPDGTCRTFDAEANGTVFGSGAGIVLLKRLSDALADGDHIYALIKGSAVNNDGASKVGFTAPSVDGQAAVIVAAQQAAGVDARSISYIECHGTATPLGDPIEIAALTKAFRQQTADRQFCAVGSAKPNVGHLDAAAGVTGLIKATLSLHHRILPGTLHYRAPNPSIDFASSPFFVQAATQPWRQEAGPRRAAVSAFGVGGTNAHVVLQEAPLVTAIPGERSQSLLVLSARGEVALKQACGRLADDLQTHPARPLGAVAHTLQLGRRPFEHRAALVCGATDDAVARLRAMTATGTAVGTLAAASPPPVAFMFPGQGAQYPLMGLDLYREQPEFHRHIDRCAEILRSGFGIDLIALLYPSQRDADSDRRLMETTSAQPAIFAVQYALAQLWMHWGIVPAMMIGHSVGELVAACLAGVFGLEEALGLVAERGRLMQALPGGAMLAVRLPEADLLPLLDAGLDIAAVNGPRLCVVSGPYAAVAALEVTLQQRGDGCRRLHTSHAFHSAMVDPVVAPLAERVAGLALAAPAIPYVSCVSGTWITDTEARSADYWARHCREPVRFAEALATLMAGAASADGRDQPILIEVGPGNTLQTLALQGAAKGRRDRVLASLPDQARETPDLACMLASLGSLWTAGCSPDWAALQDDVPAGRVSLPTYPFQRSRYWIDEPASAPAVTSAAVVPPSLPRMPEIEMQHIVPTSALASPDQVPPGSGTAVDGAHHLAGVVAAVTAIIEDLSGEGIAPEEAGKTFLELGFDSLFLSQVTQRLENRFGLKIKFRQLLGDLATIPALSHFIAGQVAPEPVAAAPAALLVQAPAANDAQARVHAPIAVTVPAQAYDTIPPVPAPGAGLEAILRDQLAAMSQLMGRQLDLLRGQALPAASAPPPAPTPVAATPMPQPGPTVADKPAAAADAAATARFENFGPARTISGTHLDATQQQYIASLTERYVRRTRGSKEYTAAHRATLADPRVAAGFRDIWKEMVYPIVSDRAKGSRIWDVDGNEYIDLVNGFGQTAFGHSPDFVVEAVSRQLEAGFAIGPQADLAGKVAELFCELTGNERATFCNTGSEAVMAAMRIARTVTGRSRVVMFAGSYHGQFDEVLIKGGRSKTTPIATPVAAGIPSGSVGNMVVLDYASPESLQWIRDNASELAAVIVEPVQSRHPALRPVEFLRALREITAASGTCFVFDEVVTGFRVHPGGMQAVFGIRADLATYGKVVGGGLPIGVLAGKAAFMDALDGGDWQYGDDSVPEVAVTFFAGTFVRHPLVLASAQAVLQHIKQAGPGMQQGLEQRTRRMIDDINGFLQQRGLATRLETFASWFYFSFAAESGLASLLYYDLRDAGIHIQEGFPCFLTTAHTDADLSRIAEALKGAVLRAQQAGILPSPEPGAGKPVHRPADRDERPATAFQVPLTEPQTEIWLSAQMGDEASCAFNESVSLTLDGELDVAALEGALADVVDRHDALRAHFDNAGSSLWIEPALPIRLALADGTLGDLIGRDARLPFDLVRGPLLRATLLRQAPTRSVLVLTAHHIVSDGWSINVIVGEMAECYAARREGRPHGLPAPFPFSRYAGDQSIRPAAAVAETDAFWDRSFATPVQPLELPSDRPRPAIKSFRGATERRRIGPDLYRAAKRLGAEHGCTLFVTLLATFQALVGRLADTDEVVVGVPTAGQSALEDEILVGHCVNFLPLRGSWTDGTTVAEHLAATRRVVLDAYDHQDTTLGRIVRRLALPRDPNRLPLAEVQFNLERLGDGLHFSGLDVAVEANAKQFVNFDLFCNIVESVGGLAIECDYNSDLFDGATVARWLGLFETLLEQMTVRAAQPLCTVPMLPEAERRQTLLALNETARDYPREQGVHTLFGMQAARTPEAIAASFGDRTITYGALDRRANQLAHYLRRHIGQDSARVVIMLDRSIDMLVGLLAVLKAGYTYVPVDPRHPRARLQHILRDSEAAGLLVSGPFAVDGQHTFDLVCNPAIDEAAISREPEALPDDRFDAGRLAYIAYTSGSTGLPKGVRVTHRSVVNLLTAMARRPGLTSRDVVPAITTVSFDIAVLELFLPLCVGARTVIVETAEAMDGHALLARMRRCGATLVQATPTTWRMLLESGFKPSPGLRMLAGGEPLPRLLADQLLTGGGELWNMYGPTETTIWSAAHPVVTGTGVITIGGPIDNTSFFIVDRHGQPAPIGVPGELWIGGDGVADGYHKRPELTEEKFVPDRFNPAHPGARLYRTGDLARHRSDGEVELLGRIDLQVKLRGFRIEIGEIEAVLARHALLQASAVVLREEQDMAQLVGCYVEREGHEHSPAQLRALLTPYLPDYMIPTAWVRLPEMPTTANGKLDRKALVSMAGQHQAPAVRLASRTSAPPRTASETLLADIWAEVLKRDQVGVDDDLFDLGADSIHIFQITARANREGLPVAAKDLLRLRTVARICAAYAQEAEADAAAAPVYVKPQLSQFARVRPPGGPDGRSA</sequence>
<dbReference type="Pfam" id="PF00109">
    <property type="entry name" value="ketoacyl-synt"/>
    <property type="match status" value="1"/>
</dbReference>
<dbReference type="InterPro" id="IPR016039">
    <property type="entry name" value="Thiolase-like"/>
</dbReference>
<dbReference type="InterPro" id="IPR010071">
    <property type="entry name" value="AA_adenyl_dom"/>
</dbReference>
<dbReference type="PROSITE" id="PS00606">
    <property type="entry name" value="KS3_1"/>
    <property type="match status" value="1"/>
</dbReference>
<dbReference type="SMART" id="SM00827">
    <property type="entry name" value="PKS_AT"/>
    <property type="match status" value="1"/>
</dbReference>
<dbReference type="Gene3D" id="3.30.559.10">
    <property type="entry name" value="Chloramphenicol acetyltransferase-like domain"/>
    <property type="match status" value="1"/>
</dbReference>
<dbReference type="Pfam" id="PF00501">
    <property type="entry name" value="AMP-binding"/>
    <property type="match status" value="1"/>
</dbReference>
<dbReference type="PANTHER" id="PTHR43775:SF51">
    <property type="entry name" value="INACTIVE PHENOLPHTHIOCEROL SYNTHESIS POLYKETIDE SYNTHASE TYPE I PKS1-RELATED"/>
    <property type="match status" value="1"/>
</dbReference>
<evidence type="ECO:0000313" key="12">
    <source>
        <dbReference type="EMBL" id="TLU70848.1"/>
    </source>
</evidence>
<dbReference type="InterPro" id="IPR016036">
    <property type="entry name" value="Malonyl_transacylase_ACP-bd"/>
</dbReference>
<dbReference type="GO" id="GO:0004315">
    <property type="term" value="F:3-oxoacyl-[acyl-carrier-protein] synthase activity"/>
    <property type="evidence" value="ECO:0007669"/>
    <property type="project" value="InterPro"/>
</dbReference>
<accession>A0A5R9J9E3</accession>
<dbReference type="SUPFAM" id="SSF56801">
    <property type="entry name" value="Acetyl-CoA synthetase-like"/>
    <property type="match status" value="1"/>
</dbReference>
<dbReference type="InterPro" id="IPR005814">
    <property type="entry name" value="Aminotrans_3"/>
</dbReference>
<dbReference type="PROSITE" id="PS50075">
    <property type="entry name" value="CARRIER"/>
    <property type="match status" value="2"/>
</dbReference>
<dbReference type="InterPro" id="IPR015424">
    <property type="entry name" value="PyrdxlP-dep_Trfase"/>
</dbReference>
<dbReference type="SUPFAM" id="SSF52777">
    <property type="entry name" value="CoA-dependent acyltransferases"/>
    <property type="match status" value="2"/>
</dbReference>
<evidence type="ECO:0000256" key="9">
    <source>
        <dbReference type="ARBA" id="ARBA00029443"/>
    </source>
</evidence>
<dbReference type="GO" id="GO:0031177">
    <property type="term" value="F:phosphopantetheine binding"/>
    <property type="evidence" value="ECO:0007669"/>
    <property type="project" value="InterPro"/>
</dbReference>
<dbReference type="Gene3D" id="3.40.50.980">
    <property type="match status" value="2"/>
</dbReference>
<gene>
    <name evidence="12" type="ORF">FE263_19885</name>
</gene>
<dbReference type="InterPro" id="IPR015421">
    <property type="entry name" value="PyrdxlP-dep_Trfase_major"/>
</dbReference>
<dbReference type="Pfam" id="PF02801">
    <property type="entry name" value="Ketoacyl-synt_C"/>
    <property type="match status" value="1"/>
</dbReference>
<dbReference type="Pfam" id="PF13193">
    <property type="entry name" value="AMP-binding_C"/>
    <property type="match status" value="1"/>
</dbReference>
<dbReference type="InterPro" id="IPR015422">
    <property type="entry name" value="PyrdxlP-dep_Trfase_small"/>
</dbReference>
<keyword evidence="5" id="KW-0276">Fatty acid metabolism</keyword>
<dbReference type="Gene3D" id="3.30.70.3290">
    <property type="match status" value="1"/>
</dbReference>
<dbReference type="Gene3D" id="3.40.640.10">
    <property type="entry name" value="Type I PLP-dependent aspartate aminotransferase-like (Major domain)"/>
    <property type="match status" value="1"/>
</dbReference>
<dbReference type="NCBIfam" id="TIGR01733">
    <property type="entry name" value="AA-adenyl-dom"/>
    <property type="match status" value="1"/>
</dbReference>
<keyword evidence="6" id="KW-0663">Pyridoxal phosphate</keyword>
<dbReference type="Gene3D" id="3.40.366.10">
    <property type="entry name" value="Malonyl-Coenzyme A Acyl Carrier Protein, domain 2"/>
    <property type="match status" value="1"/>
</dbReference>
<dbReference type="SUPFAM" id="SSF47336">
    <property type="entry name" value="ACP-like"/>
    <property type="match status" value="2"/>
</dbReference>
<dbReference type="Gene3D" id="3.40.47.10">
    <property type="match status" value="1"/>
</dbReference>
<feature type="domain" description="Carrier" evidence="10">
    <location>
        <begin position="2596"/>
        <end position="2670"/>
    </location>
</feature>
<comment type="caution">
    <text evidence="12">The sequence shown here is derived from an EMBL/GenBank/DDBJ whole genome shotgun (WGS) entry which is preliminary data.</text>
</comment>
<dbReference type="RefSeq" id="WP_138327789.1">
    <property type="nucleotide sequence ID" value="NZ_VCDI01000010.1"/>
</dbReference>
<dbReference type="GO" id="GO:0006633">
    <property type="term" value="P:fatty acid biosynthetic process"/>
    <property type="evidence" value="ECO:0007669"/>
    <property type="project" value="InterPro"/>
</dbReference>
<dbReference type="InterPro" id="IPR001227">
    <property type="entry name" value="Ac_transferase_dom_sf"/>
</dbReference>